<dbReference type="Gene3D" id="3.40.50.1240">
    <property type="entry name" value="Phosphoglycerate mutase-like"/>
    <property type="match status" value="1"/>
</dbReference>
<dbReference type="PANTHER" id="PTHR48100:SF1">
    <property type="entry name" value="HISTIDINE PHOSPHATASE FAMILY PROTEIN-RELATED"/>
    <property type="match status" value="1"/>
</dbReference>
<name>A0AAN6JKC4_9BASI</name>
<dbReference type="Pfam" id="PF00300">
    <property type="entry name" value="His_Phos_1"/>
    <property type="match status" value="1"/>
</dbReference>
<dbReference type="InterPro" id="IPR050275">
    <property type="entry name" value="PGM_Phosphatase"/>
</dbReference>
<gene>
    <name evidence="1" type="primary">PMU1</name>
    <name evidence="1" type="ORF">OC842_003537</name>
</gene>
<dbReference type="InterPro" id="IPR013078">
    <property type="entry name" value="His_Pase_superF_clade-1"/>
</dbReference>
<evidence type="ECO:0000313" key="2">
    <source>
        <dbReference type="Proteomes" id="UP001176521"/>
    </source>
</evidence>
<organism evidence="1 2">
    <name type="scientific">Tilletia horrida</name>
    <dbReference type="NCBI Taxonomy" id="155126"/>
    <lineage>
        <taxon>Eukaryota</taxon>
        <taxon>Fungi</taxon>
        <taxon>Dikarya</taxon>
        <taxon>Basidiomycota</taxon>
        <taxon>Ustilaginomycotina</taxon>
        <taxon>Exobasidiomycetes</taxon>
        <taxon>Tilletiales</taxon>
        <taxon>Tilletiaceae</taxon>
        <taxon>Tilletia</taxon>
    </lineage>
</organism>
<dbReference type="AlphaFoldDB" id="A0AAN6JKC4"/>
<reference evidence="1" key="1">
    <citation type="journal article" date="2023" name="PhytoFront">
        <title>Draft Genome Resources of Seven Strains of Tilletia horrida, Causal Agent of Kernel Smut of Rice.</title>
        <authorList>
            <person name="Khanal S."/>
            <person name="Antony Babu S."/>
            <person name="Zhou X.G."/>
        </authorList>
    </citation>
    <scope>NUCLEOTIDE SEQUENCE</scope>
    <source>
        <strain evidence="1">TX3</strain>
    </source>
</reference>
<dbReference type="GO" id="GO:0016791">
    <property type="term" value="F:phosphatase activity"/>
    <property type="evidence" value="ECO:0007669"/>
    <property type="project" value="TreeGrafter"/>
</dbReference>
<dbReference type="PANTHER" id="PTHR48100">
    <property type="entry name" value="BROAD-SPECIFICITY PHOSPHATASE YOR283W-RELATED"/>
    <property type="match status" value="1"/>
</dbReference>
<accession>A0AAN6JKC4</accession>
<keyword evidence="2" id="KW-1185">Reference proteome</keyword>
<dbReference type="EMBL" id="JAPDMQ010000179">
    <property type="protein sequence ID" value="KAK0531671.1"/>
    <property type="molecule type" value="Genomic_DNA"/>
</dbReference>
<proteinExistence type="predicted"/>
<evidence type="ECO:0000313" key="1">
    <source>
        <dbReference type="EMBL" id="KAK0531671.1"/>
    </source>
</evidence>
<comment type="caution">
    <text evidence="1">The sequence shown here is derived from an EMBL/GenBank/DDBJ whole genome shotgun (WGS) entry which is preliminary data.</text>
</comment>
<protein>
    <submittedName>
        <fullName evidence="1">Phosphoglycerate mutase pmu1</fullName>
    </submittedName>
</protein>
<dbReference type="CDD" id="cd07067">
    <property type="entry name" value="HP_PGM_like"/>
    <property type="match status" value="1"/>
</dbReference>
<dbReference type="SUPFAM" id="SSF53254">
    <property type="entry name" value="Phosphoglycerate mutase-like"/>
    <property type="match status" value="1"/>
</dbReference>
<dbReference type="GO" id="GO:0005737">
    <property type="term" value="C:cytoplasm"/>
    <property type="evidence" value="ECO:0007669"/>
    <property type="project" value="TreeGrafter"/>
</dbReference>
<sequence length="325" mass="35204">MQAAAQDFLSLARAPGGGGLGSLPPPAQLYTFTNVEPTLFVYNDPATDIEALPAVAPNFGLKEDKSWADVIGEVRRLNEEEGEGGVVYKLVFVGRHGQGVHNVAEAKYGTQAWDTKWSFLNGDGELVWGPDPLLTKLGEQQADDVNEEWRLRLHNPNDTSPASGRIPLPAKLYSSPFTRALETAKRSYQGLGDQVPPQLIMEGLRETIGGHTCDMRSPTAIISQRFPPPEFELEPGFAPGDMLFSPITRESDSELQIRLRETLSRIFGPASSKDVASAGDAQVIGITCHSGVMQALFNLTGHRFFTPKTGAVVPLVLKAVPAQSK</sequence>
<dbReference type="InterPro" id="IPR029033">
    <property type="entry name" value="His_PPase_superfam"/>
</dbReference>
<dbReference type="Proteomes" id="UP001176521">
    <property type="component" value="Unassembled WGS sequence"/>
</dbReference>